<dbReference type="OrthoDB" id="5145700at2"/>
<protein>
    <recommendedName>
        <fullName evidence="4">Yip1 domain-containing protein</fullName>
    </recommendedName>
</protein>
<dbReference type="Proteomes" id="UP000199475">
    <property type="component" value="Unassembled WGS sequence"/>
</dbReference>
<gene>
    <name evidence="2" type="ORF">SAMN04488242_2057</name>
</gene>
<evidence type="ECO:0000256" key="1">
    <source>
        <dbReference type="SAM" id="Phobius"/>
    </source>
</evidence>
<feature type="transmembrane region" description="Helical" evidence="1">
    <location>
        <begin position="63"/>
        <end position="86"/>
    </location>
</feature>
<accession>A0A1G9L695</accession>
<organism evidence="2 3">
    <name type="scientific">Tessaracoccus oleiagri</name>
    <dbReference type="NCBI Taxonomy" id="686624"/>
    <lineage>
        <taxon>Bacteria</taxon>
        <taxon>Bacillati</taxon>
        <taxon>Actinomycetota</taxon>
        <taxon>Actinomycetes</taxon>
        <taxon>Propionibacteriales</taxon>
        <taxon>Propionibacteriaceae</taxon>
        <taxon>Tessaracoccus</taxon>
    </lineage>
</organism>
<keyword evidence="1" id="KW-1133">Transmembrane helix</keyword>
<name>A0A1G9L695_9ACTN</name>
<feature type="transmembrane region" description="Helical" evidence="1">
    <location>
        <begin position="147"/>
        <end position="169"/>
    </location>
</feature>
<keyword evidence="3" id="KW-1185">Reference proteome</keyword>
<dbReference type="RefSeq" id="WP_093251674.1">
    <property type="nucleotide sequence ID" value="NZ_FNGP01000003.1"/>
</dbReference>
<sequence>MLDLAWTLRAALGLDPRLFDRLGSVSPWTAFGVALLAGLSTMLGHVAILALNRIRGFRLVTSLLLSTGALTFLYATQAAVTWAVATMALRRQLPLGDLLVVAMLALAPLVLNVLTALPHLGLGLGRILEAWSYLIFWYGVARVFDLVWGWALGFTIAGWLVMQLLSRLVHRPLSWAMSRAWTLGTGRPTMVTSRDVLAGMPFIPIEPHSSGGASR</sequence>
<evidence type="ECO:0008006" key="4">
    <source>
        <dbReference type="Google" id="ProtNLM"/>
    </source>
</evidence>
<evidence type="ECO:0000313" key="2">
    <source>
        <dbReference type="EMBL" id="SDL57471.1"/>
    </source>
</evidence>
<feature type="transmembrane region" description="Helical" evidence="1">
    <location>
        <begin position="124"/>
        <end position="141"/>
    </location>
</feature>
<proteinExistence type="predicted"/>
<dbReference type="AlphaFoldDB" id="A0A1G9L695"/>
<keyword evidence="1" id="KW-0812">Transmembrane</keyword>
<keyword evidence="1" id="KW-0472">Membrane</keyword>
<evidence type="ECO:0000313" key="3">
    <source>
        <dbReference type="Proteomes" id="UP000199475"/>
    </source>
</evidence>
<dbReference type="STRING" id="686624.SAMN04488242_2057"/>
<feature type="transmembrane region" description="Helical" evidence="1">
    <location>
        <begin position="98"/>
        <end position="117"/>
    </location>
</feature>
<reference evidence="2 3" key="1">
    <citation type="submission" date="2016-10" db="EMBL/GenBank/DDBJ databases">
        <authorList>
            <person name="de Groot N.N."/>
        </authorList>
    </citation>
    <scope>NUCLEOTIDE SEQUENCE [LARGE SCALE GENOMIC DNA]</scope>
    <source>
        <strain evidence="2 3">CGMCC 1.9159</strain>
    </source>
</reference>
<dbReference type="EMBL" id="FNGP01000003">
    <property type="protein sequence ID" value="SDL57471.1"/>
    <property type="molecule type" value="Genomic_DNA"/>
</dbReference>
<feature type="transmembrane region" description="Helical" evidence="1">
    <location>
        <begin position="28"/>
        <end position="51"/>
    </location>
</feature>